<proteinExistence type="predicted"/>
<evidence type="ECO:0000256" key="2">
    <source>
        <dbReference type="SAM" id="Phobius"/>
    </source>
</evidence>
<evidence type="ECO:0000313" key="5">
    <source>
        <dbReference type="Proteomes" id="UP000321822"/>
    </source>
</evidence>
<comment type="caution">
    <text evidence="4">The sequence shown here is derived from an EMBL/GenBank/DDBJ whole genome shotgun (WGS) entry which is preliminary data.</text>
</comment>
<feature type="domain" description="CobN/magnesium chelatase" evidence="3">
    <location>
        <begin position="663"/>
        <end position="910"/>
    </location>
</feature>
<dbReference type="OrthoDB" id="9757976at2"/>
<evidence type="ECO:0000313" key="4">
    <source>
        <dbReference type="EMBL" id="TWX69815.1"/>
    </source>
</evidence>
<feature type="domain" description="CobN/magnesium chelatase" evidence="3">
    <location>
        <begin position="920"/>
        <end position="1392"/>
    </location>
</feature>
<dbReference type="PANTHER" id="PTHR44119">
    <property type="entry name" value="MAGNESIUM-CHELATASE SUBUNIT CHLH, CHLOROPLASTIC"/>
    <property type="match status" value="1"/>
</dbReference>
<accession>A0A5C6QLE4</accession>
<keyword evidence="5" id="KW-1185">Reference proteome</keyword>
<sequence>MRFFMTFFHLNKVSTNNFLRYGIRKIYCVIALCLLSFISSFTLNAAELKMLALVSDRSAASMVTGAHQFLATQADVDDLSTQSSITIRSVNQLNQLTNNEIQQLINQHQALIIAGVFGESVERLLALNYQPQQSRLMLNTDRRLMVLHQDSQGGNVENLSKKQLQSLMVSLDKSNYLTALAKKQEQWPQFAYWLQARAYWQNRGKENLGQLFNWLRKITTAKSGVSNKKLLTQAATILPLQPIRFYWQQQLISIAELKDKIVQNQVIPEDKPLVFIIDHDTGDQPGQWQLHQQLCQRQWQCVSVLAGWGKPSEQAIEIIRSFESSQPLALIALQDFVIGGGEGREAVTQKFEALNIPVFKGIRVTELSALAYQLSPTGLPSDSVHYRVAMPELQGVSQPHVLALASSAKIDVATGARLSISRVLMPEVERLQARVNAWLALKTTGNAAKKVAIVYYNHPPGRHNIGADNLDVQQSLWQILQQLKAQGYDLGPEADFPKSAEALLDLLQLKAVNLPQDAGALNKMAPLINTMSVNEYQGYFDTLPSIVKAEMVEGPLGFLHARIKYYLFEQGQKELAQLPAIERRAVLAALLENVDSTSVDLHHALDGIRHKGRTRALDLLAQLTQEYQSLIALTRENNPVSTEQWQDADALKIALIAMQIEGIRGWGKVPGKTMVWNNKILLPGVQFGNVFLGPQPPRGWELNEELLHANMTFPPPHQYLAFYYHLREVFKANAIVHLGRHSTYEFLPKRAVGLSASDYPSLIIENIPSIYPYIVDGVGEGIQAKRRGLAVMLDHLTPPLATTELYDGLLQLRQLIESAEAASNQDTKKKAIKALRHKIKVLNLTDELVASMDEELQVRGIGFGEVDDDFLLHEVGHYLTKLQEDFMPLGLHVYGKDWQQEAIEIMMTSIEKGELDLDDNQRNEIKKNLIKSPKSEMSAFLNALNGGFVAPGKGNDPIRTPDALPTGRNFYALDGSLIPSQLGFSTGQQLAIKARQQNPVVDKTHKEAVILWASDAVRDEGAMIAFGMDMLGVKPVWNRRGILKSLQLMPLDKTRIERRDIVFTTSGLFRDLYAQQLAWLDRSVLLALAASKNIIERDHPALISALSAALQPVEHMLEQQKHDFNETLTSNMVASNWLREAQILLRENGNISPELLGRQASYRIFGTAPGAYGAGINRLAERSGAWQERKQLGDAYIKRMSHAYGVPSAGGEMGSNVQAIFRQQLAHVNSTYLGRASNLYGLIDNNDAYDYLGGLNLAIETITGEQPDSFVISHANTKQLSIDPLQTALLSELRGRFLNRQWIQPLMKQGYAGARTMGSEFIENLWGWQATSPEIIRSWVWQDLKAIYIDDSLEIGLDEFLQQKHNVHVQSNILAVMLVAIEKGFWQADQQTQTQLAEQFAKNIIENGIPGSGHTHANHPIYNFIKPLLSAQLNAQLAEVLAAANYTPIGEVGSGVQHIQEISTEVERQDNNALKESSQEDKSQEINPQDIDEKENSDEISVEKDYLLLGVILVIVLLILAGYLRSRRQLSKLEH</sequence>
<organism evidence="4 5">
    <name type="scientific">Colwellia demingiae</name>
    <dbReference type="NCBI Taxonomy" id="89401"/>
    <lineage>
        <taxon>Bacteria</taxon>
        <taxon>Pseudomonadati</taxon>
        <taxon>Pseudomonadota</taxon>
        <taxon>Gammaproteobacteria</taxon>
        <taxon>Alteromonadales</taxon>
        <taxon>Colwelliaceae</taxon>
        <taxon>Colwellia</taxon>
    </lineage>
</organism>
<keyword evidence="2" id="KW-1133">Transmembrane helix</keyword>
<dbReference type="InterPro" id="IPR003672">
    <property type="entry name" value="CobN/Mg_chltase"/>
</dbReference>
<reference evidence="4 5" key="1">
    <citation type="submission" date="2019-07" db="EMBL/GenBank/DDBJ databases">
        <title>Genomes of sea-ice associated Colwellia species.</title>
        <authorList>
            <person name="Bowman J.P."/>
        </authorList>
    </citation>
    <scope>NUCLEOTIDE SEQUENCE [LARGE SCALE GENOMIC DNA]</scope>
    <source>
        <strain evidence="4 5">ACAM 459</strain>
    </source>
</reference>
<evidence type="ECO:0000256" key="1">
    <source>
        <dbReference type="SAM" id="MobiDB-lite"/>
    </source>
</evidence>
<evidence type="ECO:0000259" key="3">
    <source>
        <dbReference type="Pfam" id="PF02514"/>
    </source>
</evidence>
<keyword evidence="2" id="KW-0472">Membrane</keyword>
<gene>
    <name evidence="4" type="ORF">ESZ36_07680</name>
</gene>
<dbReference type="Proteomes" id="UP000321822">
    <property type="component" value="Unassembled WGS sequence"/>
</dbReference>
<feature type="domain" description="CobN/magnesium chelatase" evidence="3">
    <location>
        <begin position="198"/>
        <end position="553"/>
    </location>
</feature>
<protein>
    <submittedName>
        <fullName evidence="4">Cobaltochelatase subunit CobN</fullName>
    </submittedName>
</protein>
<feature type="transmembrane region" description="Helical" evidence="2">
    <location>
        <begin position="1506"/>
        <end position="1524"/>
    </location>
</feature>
<dbReference type="PANTHER" id="PTHR44119:SF4">
    <property type="entry name" value="AEROBIC COBALTOCHELATASE SUBUNIT COBN"/>
    <property type="match status" value="1"/>
</dbReference>
<dbReference type="Pfam" id="PF02514">
    <property type="entry name" value="CobN-Mg_chel"/>
    <property type="match status" value="3"/>
</dbReference>
<dbReference type="CDD" id="cd10150">
    <property type="entry name" value="CobN_like"/>
    <property type="match status" value="1"/>
</dbReference>
<feature type="region of interest" description="Disordered" evidence="1">
    <location>
        <begin position="1470"/>
        <end position="1497"/>
    </location>
</feature>
<dbReference type="EMBL" id="VOLT01000003">
    <property type="protein sequence ID" value="TWX69815.1"/>
    <property type="molecule type" value="Genomic_DNA"/>
</dbReference>
<keyword evidence="2" id="KW-0812">Transmembrane</keyword>
<name>A0A5C6QLE4_9GAMM</name>